<comment type="caution">
    <text evidence="11">The sequence shown here is derived from an EMBL/GenBank/DDBJ whole genome shotgun (WGS) entry which is preliminary data.</text>
</comment>
<proteinExistence type="inferred from homology"/>
<dbReference type="GO" id="GO:0043190">
    <property type="term" value="C:ATP-binding cassette (ABC) transporter complex"/>
    <property type="evidence" value="ECO:0007669"/>
    <property type="project" value="InterPro"/>
</dbReference>
<dbReference type="SUPFAM" id="SSF161098">
    <property type="entry name" value="MetI-like"/>
    <property type="match status" value="1"/>
</dbReference>
<dbReference type="PANTHER" id="PTHR30614">
    <property type="entry name" value="MEMBRANE COMPONENT OF AMINO ACID ABC TRANSPORTER"/>
    <property type="match status" value="1"/>
</dbReference>
<keyword evidence="3 9" id="KW-0813">Transport</keyword>
<sequence>MNIDFTWLANPVYQSWLLTGVSNTLLLSFFGLIFMLIIGVLGATCVHFKMRGIAPVVTVLVELFRNTPSLVQLFFLYFMLSEMGLHFIDPETGRNIPLFSGFTCVVIMLGLYNGAIAVDIIRSGLLSVPKETVEAAHALGYSGWQVFIYVELPIGLRLTIPLMTNNVVTLIKTSSQAALVAVADLMYSATQIISETFMSLEVMVTVLVIYVVIVTAAVIIIGRIATATRMPGYGQ</sequence>
<dbReference type="GO" id="GO:0006865">
    <property type="term" value="P:amino acid transport"/>
    <property type="evidence" value="ECO:0007669"/>
    <property type="project" value="UniProtKB-KW"/>
</dbReference>
<reference evidence="11" key="1">
    <citation type="submission" date="2022-09" db="EMBL/GenBank/DDBJ databases">
        <title>Intensive care unit water sources are persistently colonized with multi-drug resistant bacteria and are the site of extensive horizontal gene transfer of antibiotic resistance genes.</title>
        <authorList>
            <person name="Diorio-Toth L."/>
        </authorList>
    </citation>
    <scope>NUCLEOTIDE SEQUENCE</scope>
    <source>
        <strain evidence="11">GD04153</strain>
    </source>
</reference>
<keyword evidence="4" id="KW-1003">Cell membrane</keyword>
<evidence type="ECO:0000313" key="11">
    <source>
        <dbReference type="EMBL" id="MDH0126952.1"/>
    </source>
</evidence>
<dbReference type="Proteomes" id="UP001158087">
    <property type="component" value="Unassembled WGS sequence"/>
</dbReference>
<dbReference type="PROSITE" id="PS50928">
    <property type="entry name" value="ABC_TM1"/>
    <property type="match status" value="1"/>
</dbReference>
<comment type="similarity">
    <text evidence="2">Belongs to the binding-protein-dependent transport system permease family. HisMQ subfamily.</text>
</comment>
<dbReference type="InterPro" id="IPR010065">
    <property type="entry name" value="AA_ABC_transptr_permease_3TM"/>
</dbReference>
<dbReference type="PANTHER" id="PTHR30614:SF0">
    <property type="entry name" value="L-CYSTINE TRANSPORT SYSTEM PERMEASE PROTEIN TCYL"/>
    <property type="match status" value="1"/>
</dbReference>
<dbReference type="InterPro" id="IPR000515">
    <property type="entry name" value="MetI-like"/>
</dbReference>
<evidence type="ECO:0000256" key="9">
    <source>
        <dbReference type="RuleBase" id="RU363032"/>
    </source>
</evidence>
<dbReference type="AlphaFoldDB" id="A0AA42KVT4"/>
<feature type="transmembrane region" description="Helical" evidence="9">
    <location>
        <begin position="25"/>
        <end position="46"/>
    </location>
</feature>
<organism evidence="11 12">
    <name type="scientific">Brucella intermedia GD04153</name>
    <dbReference type="NCBI Taxonomy" id="2975438"/>
    <lineage>
        <taxon>Bacteria</taxon>
        <taxon>Pseudomonadati</taxon>
        <taxon>Pseudomonadota</taxon>
        <taxon>Alphaproteobacteria</taxon>
        <taxon>Hyphomicrobiales</taxon>
        <taxon>Brucellaceae</taxon>
        <taxon>Brucella/Ochrobactrum group</taxon>
        <taxon>Brucella</taxon>
    </lineage>
</organism>
<name>A0AA42KVT4_9HYPH</name>
<dbReference type="CDD" id="cd06261">
    <property type="entry name" value="TM_PBP2"/>
    <property type="match status" value="1"/>
</dbReference>
<accession>A0AA42KVT4</accession>
<evidence type="ECO:0000313" key="12">
    <source>
        <dbReference type="Proteomes" id="UP001158087"/>
    </source>
</evidence>
<keyword evidence="8 9" id="KW-0472">Membrane</keyword>
<gene>
    <name evidence="11" type="ORF">N7376_23565</name>
</gene>
<dbReference type="EMBL" id="JAODYY010000020">
    <property type="protein sequence ID" value="MDH0126952.1"/>
    <property type="molecule type" value="Genomic_DNA"/>
</dbReference>
<evidence type="ECO:0000256" key="5">
    <source>
        <dbReference type="ARBA" id="ARBA00022692"/>
    </source>
</evidence>
<evidence type="ECO:0000256" key="3">
    <source>
        <dbReference type="ARBA" id="ARBA00022448"/>
    </source>
</evidence>
<comment type="subcellular location">
    <subcellularLocation>
        <location evidence="1">Cell inner membrane</location>
        <topology evidence="1">Multi-pass membrane protein</topology>
    </subcellularLocation>
    <subcellularLocation>
        <location evidence="9">Cell membrane</location>
        <topology evidence="9">Multi-pass membrane protein</topology>
    </subcellularLocation>
</comment>
<evidence type="ECO:0000256" key="7">
    <source>
        <dbReference type="ARBA" id="ARBA00022989"/>
    </source>
</evidence>
<evidence type="ECO:0000256" key="6">
    <source>
        <dbReference type="ARBA" id="ARBA00022970"/>
    </source>
</evidence>
<dbReference type="NCBIfam" id="TIGR01726">
    <property type="entry name" value="HEQRo_perm_3TM"/>
    <property type="match status" value="1"/>
</dbReference>
<keyword evidence="7 9" id="KW-1133">Transmembrane helix</keyword>
<evidence type="ECO:0000256" key="8">
    <source>
        <dbReference type="ARBA" id="ARBA00023136"/>
    </source>
</evidence>
<dbReference type="InterPro" id="IPR035906">
    <property type="entry name" value="MetI-like_sf"/>
</dbReference>
<evidence type="ECO:0000256" key="2">
    <source>
        <dbReference type="ARBA" id="ARBA00010072"/>
    </source>
</evidence>
<feature type="domain" description="ABC transmembrane type-1" evidence="10">
    <location>
        <begin position="21"/>
        <end position="221"/>
    </location>
</feature>
<evidence type="ECO:0000256" key="1">
    <source>
        <dbReference type="ARBA" id="ARBA00004429"/>
    </source>
</evidence>
<dbReference type="GO" id="GO:0022857">
    <property type="term" value="F:transmembrane transporter activity"/>
    <property type="evidence" value="ECO:0007669"/>
    <property type="project" value="InterPro"/>
</dbReference>
<feature type="transmembrane region" description="Helical" evidence="9">
    <location>
        <begin position="202"/>
        <end position="225"/>
    </location>
</feature>
<protein>
    <submittedName>
        <fullName evidence="11">Amino acid ABC transporter permease</fullName>
    </submittedName>
</protein>
<feature type="transmembrane region" description="Helical" evidence="9">
    <location>
        <begin position="98"/>
        <end position="121"/>
    </location>
</feature>
<evidence type="ECO:0000256" key="4">
    <source>
        <dbReference type="ARBA" id="ARBA00022475"/>
    </source>
</evidence>
<keyword evidence="5 9" id="KW-0812">Transmembrane</keyword>
<dbReference type="Gene3D" id="1.10.3720.10">
    <property type="entry name" value="MetI-like"/>
    <property type="match status" value="1"/>
</dbReference>
<evidence type="ECO:0000259" key="10">
    <source>
        <dbReference type="PROSITE" id="PS50928"/>
    </source>
</evidence>
<dbReference type="InterPro" id="IPR043429">
    <property type="entry name" value="ArtM/GltK/GlnP/TcyL/YhdX-like"/>
</dbReference>
<keyword evidence="6" id="KW-0029">Amino-acid transport</keyword>
<feature type="transmembrane region" description="Helical" evidence="9">
    <location>
        <begin position="53"/>
        <end position="78"/>
    </location>
</feature>
<dbReference type="Pfam" id="PF00528">
    <property type="entry name" value="BPD_transp_1"/>
    <property type="match status" value="1"/>
</dbReference>